<protein>
    <recommendedName>
        <fullName evidence="5">Secreted protein</fullName>
    </recommendedName>
</protein>
<feature type="signal peptide" evidence="2">
    <location>
        <begin position="1"/>
        <end position="27"/>
    </location>
</feature>
<reference evidence="3 4" key="1">
    <citation type="submission" date="2024-09" db="EMBL/GenBank/DDBJ databases">
        <authorList>
            <person name="Sun Q."/>
            <person name="Mori K."/>
        </authorList>
    </citation>
    <scope>NUCLEOTIDE SEQUENCE [LARGE SCALE GENOMIC DNA]</scope>
    <source>
        <strain evidence="3 4">CICC 11035S</strain>
    </source>
</reference>
<evidence type="ECO:0000313" key="4">
    <source>
        <dbReference type="Proteomes" id="UP001589858"/>
    </source>
</evidence>
<dbReference type="Proteomes" id="UP001589858">
    <property type="component" value="Unassembled WGS sequence"/>
</dbReference>
<dbReference type="RefSeq" id="WP_267219485.1">
    <property type="nucleotide sequence ID" value="NZ_JAPCWC010000004.1"/>
</dbReference>
<proteinExistence type="predicted"/>
<feature type="chain" id="PRO_5045179823" description="Secreted protein" evidence="2">
    <location>
        <begin position="28"/>
        <end position="73"/>
    </location>
</feature>
<gene>
    <name evidence="3" type="ORF">ACFFF8_07635</name>
</gene>
<evidence type="ECO:0008006" key="5">
    <source>
        <dbReference type="Google" id="ProtNLM"/>
    </source>
</evidence>
<feature type="region of interest" description="Disordered" evidence="1">
    <location>
        <begin position="50"/>
        <end position="73"/>
    </location>
</feature>
<evidence type="ECO:0000256" key="2">
    <source>
        <dbReference type="SAM" id="SignalP"/>
    </source>
</evidence>
<sequence>MFGPKIRNVFKSRWHALFWAASILTTAYCTVPSPDGDDSDDSVTQFAESVAARAGAQQQAGHKNPWAKDPAPN</sequence>
<feature type="compositionally biased region" description="Low complexity" evidence="1">
    <location>
        <begin position="51"/>
        <end position="61"/>
    </location>
</feature>
<evidence type="ECO:0000313" key="3">
    <source>
        <dbReference type="EMBL" id="MFC0684462.1"/>
    </source>
</evidence>
<name>A0ABV6S6U3_9SPHN</name>
<accession>A0ABV6S6U3</accession>
<comment type="caution">
    <text evidence="3">The sequence shown here is derived from an EMBL/GenBank/DDBJ whole genome shotgun (WGS) entry which is preliminary data.</text>
</comment>
<dbReference type="EMBL" id="JBHLTM010000027">
    <property type="protein sequence ID" value="MFC0684462.1"/>
    <property type="molecule type" value="Genomic_DNA"/>
</dbReference>
<keyword evidence="2" id="KW-0732">Signal</keyword>
<keyword evidence="4" id="KW-1185">Reference proteome</keyword>
<evidence type="ECO:0000256" key="1">
    <source>
        <dbReference type="SAM" id="MobiDB-lite"/>
    </source>
</evidence>
<organism evidence="3 4">
    <name type="scientific">Novosphingobium clariflavum</name>
    <dbReference type="NCBI Taxonomy" id="2029884"/>
    <lineage>
        <taxon>Bacteria</taxon>
        <taxon>Pseudomonadati</taxon>
        <taxon>Pseudomonadota</taxon>
        <taxon>Alphaproteobacteria</taxon>
        <taxon>Sphingomonadales</taxon>
        <taxon>Sphingomonadaceae</taxon>
        <taxon>Novosphingobium</taxon>
    </lineage>
</organism>